<comment type="caution">
    <text evidence="8">The sequence shown here is derived from an EMBL/GenBank/DDBJ whole genome shotgun (WGS) entry which is preliminary data.</text>
</comment>
<dbReference type="GO" id="GO:0016746">
    <property type="term" value="F:acyltransferase activity"/>
    <property type="evidence" value="ECO:0007669"/>
    <property type="project" value="UniProtKB-KW"/>
</dbReference>
<feature type="transmembrane region" description="Helical" evidence="7">
    <location>
        <begin position="210"/>
        <end position="231"/>
    </location>
</feature>
<evidence type="ECO:0000256" key="2">
    <source>
        <dbReference type="ARBA" id="ARBA00022679"/>
    </source>
</evidence>
<evidence type="ECO:0000313" key="9">
    <source>
        <dbReference type="Proteomes" id="UP000717585"/>
    </source>
</evidence>
<dbReference type="Proteomes" id="UP000717585">
    <property type="component" value="Unassembled WGS sequence"/>
</dbReference>
<feature type="transmembrane region" description="Helical" evidence="7">
    <location>
        <begin position="252"/>
        <end position="271"/>
    </location>
</feature>
<evidence type="ECO:0000256" key="3">
    <source>
        <dbReference type="ARBA" id="ARBA00022692"/>
    </source>
</evidence>
<dbReference type="EMBL" id="JAHDYR010000019">
    <property type="protein sequence ID" value="KAG9393957.1"/>
    <property type="molecule type" value="Genomic_DNA"/>
</dbReference>
<dbReference type="OrthoDB" id="286734at2759"/>
<dbReference type="InterPro" id="IPR004299">
    <property type="entry name" value="MBOAT_fam"/>
</dbReference>
<dbReference type="PANTHER" id="PTHR13906">
    <property type="entry name" value="PORCUPINE"/>
    <property type="match status" value="1"/>
</dbReference>
<feature type="transmembrane region" description="Helical" evidence="7">
    <location>
        <begin position="430"/>
        <end position="447"/>
    </location>
</feature>
<dbReference type="Pfam" id="PF03062">
    <property type="entry name" value="MBOAT"/>
    <property type="match status" value="1"/>
</dbReference>
<dbReference type="GO" id="GO:0030258">
    <property type="term" value="P:lipid modification"/>
    <property type="evidence" value="ECO:0007669"/>
    <property type="project" value="TreeGrafter"/>
</dbReference>
<proteinExistence type="predicted"/>
<keyword evidence="2 8" id="KW-0808">Transferase</keyword>
<keyword evidence="6" id="KW-0012">Acyltransferase</keyword>
<feature type="transmembrane region" description="Helical" evidence="7">
    <location>
        <begin position="467"/>
        <end position="487"/>
    </location>
</feature>
<feature type="transmembrane region" description="Helical" evidence="7">
    <location>
        <begin position="78"/>
        <end position="105"/>
    </location>
</feature>
<reference evidence="8" key="1">
    <citation type="submission" date="2021-05" db="EMBL/GenBank/DDBJ databases">
        <title>A free-living protist that lacks canonical eukaryotic 1 DNA replication and segregation systems.</title>
        <authorList>
            <person name="Salas-Leiva D.E."/>
            <person name="Tromer E.C."/>
            <person name="Curtis B.A."/>
            <person name="Jerlstrom-Hultqvist J."/>
            <person name="Kolisko M."/>
            <person name="Yi Z."/>
            <person name="Salas-Leiva J.S."/>
            <person name="Gallot-Lavallee L."/>
            <person name="Kops G.J.P.L."/>
            <person name="Archibald J.M."/>
            <person name="Simpson A.G.B."/>
            <person name="Roger A.J."/>
        </authorList>
    </citation>
    <scope>NUCLEOTIDE SEQUENCE</scope>
    <source>
        <strain evidence="8">BICM</strain>
    </source>
</reference>
<name>A0A8J6BBK5_9EUKA</name>
<evidence type="ECO:0000313" key="8">
    <source>
        <dbReference type="EMBL" id="KAG9393957.1"/>
    </source>
</evidence>
<sequence length="502" mass="57222">MQLLERVPPEQLERIINVWGRIEALMFLHRPTALVADVLGVDLSIARTLIAILITMALSFSFMFVSRPSSRKSLSGGLGVFLLVYAYGVRSLYCVALACLCYALLLLGIDKSQLPRAFRPFRVVRLRYVTAFTWLLAFGFLNYVQLNKYLSWSVAGWTLDYSGPLMVFVQKITMLAHNIEDGKKMKSDPTSLTPRQRRYAISSMPKLSEYVAYVFFFPSVMFGPNFEFADFRTFLMTKKLPSDKPRENRMRAIGKNFAIALCLIPVAALSFNHFNASTLSDPAFLTSSLVWKAVAIKVVCVMFRVKYYFAWIMSDAFCAAAGFGLHEVDGRYVYGKYSNIDIVHFETTPDVRTVTGAWNRGTNRWLKYYIYDRVPAPRAVRTLMTYLMSALWHGFFPGYYVFFLAMALGTFTHRALRKAFRPLVAARSRYVMWIYVITGCVITNVYVEFVESAFALMRLAPILDLWAAVYYIPVIGAVALLLVATLVSRSRKTRAEVEKKDE</sequence>
<keyword evidence="3 7" id="KW-0812">Transmembrane</keyword>
<evidence type="ECO:0000256" key="6">
    <source>
        <dbReference type="ARBA" id="ARBA00023315"/>
    </source>
</evidence>
<keyword evidence="5 7" id="KW-0472">Membrane</keyword>
<feature type="transmembrane region" description="Helical" evidence="7">
    <location>
        <begin position="307"/>
        <end position="325"/>
    </location>
</feature>
<dbReference type="InterPro" id="IPR049941">
    <property type="entry name" value="LPLAT_7/PORCN-like"/>
</dbReference>
<evidence type="ECO:0000256" key="5">
    <source>
        <dbReference type="ARBA" id="ARBA00023136"/>
    </source>
</evidence>
<keyword evidence="4 7" id="KW-1133">Transmembrane helix</keyword>
<protein>
    <submittedName>
        <fullName evidence="8">Membrane bound O-acyl transferase, MBOAT</fullName>
    </submittedName>
</protein>
<feature type="transmembrane region" description="Helical" evidence="7">
    <location>
        <begin position="390"/>
        <end position="409"/>
    </location>
</feature>
<evidence type="ECO:0000256" key="4">
    <source>
        <dbReference type="ARBA" id="ARBA00022989"/>
    </source>
</evidence>
<feature type="transmembrane region" description="Helical" evidence="7">
    <location>
        <begin position="49"/>
        <end position="66"/>
    </location>
</feature>
<evidence type="ECO:0000256" key="1">
    <source>
        <dbReference type="ARBA" id="ARBA00004141"/>
    </source>
</evidence>
<accession>A0A8J6BBK5</accession>
<evidence type="ECO:0000256" key="7">
    <source>
        <dbReference type="SAM" id="Phobius"/>
    </source>
</evidence>
<dbReference type="PANTHER" id="PTHR13906:SF4">
    <property type="entry name" value="LYSOPHOSPHOLIPID ACYLTRANSFERASE 6"/>
    <property type="match status" value="1"/>
</dbReference>
<dbReference type="AlphaFoldDB" id="A0A8J6BBK5"/>
<gene>
    <name evidence="8" type="ORF">J8273_4557</name>
</gene>
<comment type="subcellular location">
    <subcellularLocation>
        <location evidence="1">Membrane</location>
        <topology evidence="1">Multi-pass membrane protein</topology>
    </subcellularLocation>
</comment>
<keyword evidence="9" id="KW-1185">Reference proteome</keyword>
<organism evidence="8 9">
    <name type="scientific">Carpediemonas membranifera</name>
    <dbReference type="NCBI Taxonomy" id="201153"/>
    <lineage>
        <taxon>Eukaryota</taxon>
        <taxon>Metamonada</taxon>
        <taxon>Carpediemonas-like organisms</taxon>
        <taxon>Carpediemonas</taxon>
    </lineage>
</organism>
<feature type="transmembrane region" description="Helical" evidence="7">
    <location>
        <begin position="126"/>
        <end position="144"/>
    </location>
</feature>
<dbReference type="GO" id="GO:0016020">
    <property type="term" value="C:membrane"/>
    <property type="evidence" value="ECO:0007669"/>
    <property type="project" value="UniProtKB-SubCell"/>
</dbReference>
<feature type="transmembrane region" description="Helical" evidence="7">
    <location>
        <begin position="283"/>
        <end position="300"/>
    </location>
</feature>